<feature type="signal peptide" evidence="1">
    <location>
        <begin position="1"/>
        <end position="27"/>
    </location>
</feature>
<accession>A0A1H2TSD3</accession>
<feature type="chain" id="PRO_5011627412" evidence="1">
    <location>
        <begin position="28"/>
        <end position="427"/>
    </location>
</feature>
<keyword evidence="4" id="KW-1185">Reference proteome</keyword>
<dbReference type="OrthoDB" id="9770043at2"/>
<proteinExistence type="predicted"/>
<dbReference type="PANTHER" id="PTHR19328:SF13">
    <property type="entry name" value="HIPL1 PROTEIN"/>
    <property type="match status" value="1"/>
</dbReference>
<dbReference type="EMBL" id="FNOM01000002">
    <property type="protein sequence ID" value="SDW46761.1"/>
    <property type="molecule type" value="Genomic_DNA"/>
</dbReference>
<sequence length="427" mass="45565">MTNISFKLPAGLALATAVAGVAPIMAAADNHAPELSSTTVLTGLQDPWDMAFLPDGTMFFTEKCEGLSVMMPGGDVNPLVGVGGAEGYPANQEDLFCEGQAGMNGVAIDPNFAQNRQIYVYSASDMTAPGTNRVMKLTVNEGFTEASGRTDIVTDIPYKPEATDQPFGGPGAHNGGRLRFGPEGEYLYVTTGDNHNAEVPQSPTMLGGKVLRIATDGEAAEGNNPPEGFDPRIFTYGHRNVQGLTFHPETGQPITAEHGPWHSDEITALEAGANAGWDPRPNTAGRSDCPDGYCGYEPQQMEGMDPEERRQYMPMTDLETYPDAMPPAWDNNALSQGMTSVEFLTGDQWGAWEGHLVAGFMGIGFGGTPVGQRIDVIDIADDGLSVNDVTEMSLPMEAGRFRSLVQAPDGSLYAAIDEGTIYRITPE</sequence>
<evidence type="ECO:0000256" key="1">
    <source>
        <dbReference type="SAM" id="SignalP"/>
    </source>
</evidence>
<dbReference type="RefSeq" id="WP_092885684.1">
    <property type="nucleotide sequence ID" value="NZ_CP061498.1"/>
</dbReference>
<evidence type="ECO:0000313" key="3">
    <source>
        <dbReference type="EMBL" id="SDW46761.1"/>
    </source>
</evidence>
<dbReference type="InterPro" id="IPR012938">
    <property type="entry name" value="Glc/Sorbosone_DH"/>
</dbReference>
<gene>
    <name evidence="3" type="ORF">SAMN04488238_102158</name>
</gene>
<organism evidence="3 4">
    <name type="scientific">Roseicitreum antarcticum</name>
    <dbReference type="NCBI Taxonomy" id="564137"/>
    <lineage>
        <taxon>Bacteria</taxon>
        <taxon>Pseudomonadati</taxon>
        <taxon>Pseudomonadota</taxon>
        <taxon>Alphaproteobacteria</taxon>
        <taxon>Rhodobacterales</taxon>
        <taxon>Paracoccaceae</taxon>
        <taxon>Roseicitreum</taxon>
    </lineage>
</organism>
<dbReference type="Pfam" id="PF07995">
    <property type="entry name" value="GSDH"/>
    <property type="match status" value="1"/>
</dbReference>
<dbReference type="Gene3D" id="2.120.10.30">
    <property type="entry name" value="TolB, C-terminal domain"/>
    <property type="match status" value="1"/>
</dbReference>
<dbReference type="STRING" id="564137.SAMN04488238_102158"/>
<protein>
    <submittedName>
        <fullName evidence="3">Glucose/arabinose dehydrogenase, beta-propeller fold</fullName>
    </submittedName>
</protein>
<keyword evidence="1" id="KW-0732">Signal</keyword>
<evidence type="ECO:0000313" key="4">
    <source>
        <dbReference type="Proteomes" id="UP000198539"/>
    </source>
</evidence>
<dbReference type="InterPro" id="IPR011042">
    <property type="entry name" value="6-blade_b-propeller_TolB-like"/>
</dbReference>
<dbReference type="PANTHER" id="PTHR19328">
    <property type="entry name" value="HEDGEHOG-INTERACTING PROTEIN"/>
    <property type="match status" value="1"/>
</dbReference>
<dbReference type="InterPro" id="IPR011041">
    <property type="entry name" value="Quinoprot_gluc/sorb_DH_b-prop"/>
</dbReference>
<dbReference type="Proteomes" id="UP000198539">
    <property type="component" value="Unassembled WGS sequence"/>
</dbReference>
<reference evidence="3 4" key="1">
    <citation type="submission" date="2016-10" db="EMBL/GenBank/DDBJ databases">
        <authorList>
            <person name="de Groot N.N."/>
        </authorList>
    </citation>
    <scope>NUCLEOTIDE SEQUENCE [LARGE SCALE GENOMIC DNA]</scope>
    <source>
        <strain evidence="3 4">CGMCC 1.8894</strain>
    </source>
</reference>
<dbReference type="SUPFAM" id="SSF50952">
    <property type="entry name" value="Soluble quinoprotein glucose dehydrogenase"/>
    <property type="match status" value="1"/>
</dbReference>
<evidence type="ECO:0000259" key="2">
    <source>
        <dbReference type="Pfam" id="PF07995"/>
    </source>
</evidence>
<dbReference type="AlphaFoldDB" id="A0A1H2TSD3"/>
<feature type="domain" description="Glucose/Sorbosone dehydrogenase" evidence="2">
    <location>
        <begin position="44"/>
        <end position="422"/>
    </location>
</feature>
<name>A0A1H2TSD3_9RHOB</name>